<comment type="caution">
    <text evidence="2">The sequence shown here is derived from an EMBL/GenBank/DDBJ whole genome shotgun (WGS) entry which is preliminary data.</text>
</comment>
<dbReference type="EMBL" id="MHSH01000003">
    <property type="protein sequence ID" value="OHA42580.1"/>
    <property type="molecule type" value="Genomic_DNA"/>
</dbReference>
<organism evidence="2 3">
    <name type="scientific">Candidatus Taylorbacteria bacterium RIFCSPLOWO2_02_FULL_46_40</name>
    <dbReference type="NCBI Taxonomy" id="1802329"/>
    <lineage>
        <taxon>Bacteria</taxon>
        <taxon>Candidatus Tayloriibacteriota</taxon>
    </lineage>
</organism>
<protein>
    <submittedName>
        <fullName evidence="2">Uncharacterized protein</fullName>
    </submittedName>
</protein>
<sequence>MDSAMIFALSVFGASVLGLAALFVYKINRRRREKEIFLDRLNDTADKNFRRGLISFLSFFIHTRSKILNRKNAMFLAQMAGAALVKTYVFAERHSGKIYRKWSNIVSGKRFLKGKERVSAFLKDVVDFKNGLRNDDEGENTGA</sequence>
<dbReference type="AlphaFoldDB" id="A0A1G2P2M3"/>
<evidence type="ECO:0000313" key="3">
    <source>
        <dbReference type="Proteomes" id="UP000176429"/>
    </source>
</evidence>
<reference evidence="2 3" key="1">
    <citation type="journal article" date="2016" name="Nat. Commun.">
        <title>Thousands of microbial genomes shed light on interconnected biogeochemical processes in an aquifer system.</title>
        <authorList>
            <person name="Anantharaman K."/>
            <person name="Brown C.T."/>
            <person name="Hug L.A."/>
            <person name="Sharon I."/>
            <person name="Castelle C.J."/>
            <person name="Probst A.J."/>
            <person name="Thomas B.C."/>
            <person name="Singh A."/>
            <person name="Wilkins M.J."/>
            <person name="Karaoz U."/>
            <person name="Brodie E.L."/>
            <person name="Williams K.H."/>
            <person name="Hubbard S.S."/>
            <person name="Banfield J.F."/>
        </authorList>
    </citation>
    <scope>NUCLEOTIDE SEQUENCE [LARGE SCALE GENOMIC DNA]</scope>
</reference>
<dbReference type="Proteomes" id="UP000176429">
    <property type="component" value="Unassembled WGS sequence"/>
</dbReference>
<keyword evidence="1" id="KW-1133">Transmembrane helix</keyword>
<name>A0A1G2P2M3_9BACT</name>
<keyword evidence="1" id="KW-0812">Transmembrane</keyword>
<keyword evidence="1" id="KW-0472">Membrane</keyword>
<accession>A0A1G2P2M3</accession>
<proteinExistence type="predicted"/>
<evidence type="ECO:0000256" key="1">
    <source>
        <dbReference type="SAM" id="Phobius"/>
    </source>
</evidence>
<gene>
    <name evidence="2" type="ORF">A3H68_03510</name>
</gene>
<evidence type="ECO:0000313" key="2">
    <source>
        <dbReference type="EMBL" id="OHA42580.1"/>
    </source>
</evidence>
<feature type="transmembrane region" description="Helical" evidence="1">
    <location>
        <begin position="6"/>
        <end position="27"/>
    </location>
</feature>